<dbReference type="Proteomes" id="UP000178170">
    <property type="component" value="Unassembled WGS sequence"/>
</dbReference>
<dbReference type="SUPFAM" id="SSF53335">
    <property type="entry name" value="S-adenosyl-L-methionine-dependent methyltransferases"/>
    <property type="match status" value="1"/>
</dbReference>
<dbReference type="InterPro" id="IPR029063">
    <property type="entry name" value="SAM-dependent_MTases_sf"/>
</dbReference>
<proteinExistence type="predicted"/>
<gene>
    <name evidence="2" type="ORF">A2843_02915</name>
</gene>
<protein>
    <recommendedName>
        <fullName evidence="1">Methyltransferase type 11 domain-containing protein</fullName>
    </recommendedName>
</protein>
<organism evidence="2 3">
    <name type="scientific">Candidatus Wildermuthbacteria bacterium RIFCSPHIGHO2_01_FULL_48_27b</name>
    <dbReference type="NCBI Taxonomy" id="1802447"/>
    <lineage>
        <taxon>Bacteria</taxon>
        <taxon>Candidatus Wildermuthiibacteriota</taxon>
    </lineage>
</organism>
<sequence length="205" mass="23267">MISHFLKKIAKFSPVRSTLFFFYGRAASKMSKELAAYIAPGNHVLDLGCGTGIIAGTVAKTLNASLVGTDVIDIRQVDIPFVLYDGEKIPFPDKSFDIVLISYVLHHVEKVEILLQEARRVCRGRIIIYEDTPQNLFHRASCFFHGFSYGSLFGIKKKCAFHTREEWLSLFQKLQLSLMHTQKIKFFNPVHITARNLFVLSPDVS</sequence>
<accession>A0A1G2QUB5</accession>
<evidence type="ECO:0000313" key="3">
    <source>
        <dbReference type="Proteomes" id="UP000178170"/>
    </source>
</evidence>
<dbReference type="PANTHER" id="PTHR43591:SF24">
    <property type="entry name" value="2-METHOXY-6-POLYPRENYL-1,4-BENZOQUINOL METHYLASE, MITOCHONDRIAL"/>
    <property type="match status" value="1"/>
</dbReference>
<dbReference type="GO" id="GO:0008757">
    <property type="term" value="F:S-adenosylmethionine-dependent methyltransferase activity"/>
    <property type="evidence" value="ECO:0007669"/>
    <property type="project" value="InterPro"/>
</dbReference>
<dbReference type="AlphaFoldDB" id="A0A1G2QUB5"/>
<dbReference type="EMBL" id="MHTS01000027">
    <property type="protein sequence ID" value="OHA63749.1"/>
    <property type="molecule type" value="Genomic_DNA"/>
</dbReference>
<feature type="domain" description="Methyltransferase type 11" evidence="1">
    <location>
        <begin position="45"/>
        <end position="123"/>
    </location>
</feature>
<dbReference type="PANTHER" id="PTHR43591">
    <property type="entry name" value="METHYLTRANSFERASE"/>
    <property type="match status" value="1"/>
</dbReference>
<reference evidence="2 3" key="1">
    <citation type="journal article" date="2016" name="Nat. Commun.">
        <title>Thousands of microbial genomes shed light on interconnected biogeochemical processes in an aquifer system.</title>
        <authorList>
            <person name="Anantharaman K."/>
            <person name="Brown C.T."/>
            <person name="Hug L.A."/>
            <person name="Sharon I."/>
            <person name="Castelle C.J."/>
            <person name="Probst A.J."/>
            <person name="Thomas B.C."/>
            <person name="Singh A."/>
            <person name="Wilkins M.J."/>
            <person name="Karaoz U."/>
            <person name="Brodie E.L."/>
            <person name="Williams K.H."/>
            <person name="Hubbard S.S."/>
            <person name="Banfield J.F."/>
        </authorList>
    </citation>
    <scope>NUCLEOTIDE SEQUENCE [LARGE SCALE GENOMIC DNA]</scope>
</reference>
<name>A0A1G2QUB5_9BACT</name>
<evidence type="ECO:0000313" key="2">
    <source>
        <dbReference type="EMBL" id="OHA63749.1"/>
    </source>
</evidence>
<comment type="caution">
    <text evidence="2">The sequence shown here is derived from an EMBL/GenBank/DDBJ whole genome shotgun (WGS) entry which is preliminary data.</text>
</comment>
<dbReference type="Gene3D" id="3.40.50.150">
    <property type="entry name" value="Vaccinia Virus protein VP39"/>
    <property type="match status" value="1"/>
</dbReference>
<dbReference type="Pfam" id="PF08241">
    <property type="entry name" value="Methyltransf_11"/>
    <property type="match status" value="1"/>
</dbReference>
<dbReference type="InterPro" id="IPR013216">
    <property type="entry name" value="Methyltransf_11"/>
</dbReference>
<evidence type="ECO:0000259" key="1">
    <source>
        <dbReference type="Pfam" id="PF08241"/>
    </source>
</evidence>
<dbReference type="CDD" id="cd02440">
    <property type="entry name" value="AdoMet_MTases"/>
    <property type="match status" value="1"/>
</dbReference>